<evidence type="ECO:0000256" key="4">
    <source>
        <dbReference type="ARBA" id="ARBA00022723"/>
    </source>
</evidence>
<proteinExistence type="predicted"/>
<dbReference type="AlphaFoldDB" id="A0A177EFN8"/>
<dbReference type="GO" id="GO:0051604">
    <property type="term" value="P:protein maturation"/>
    <property type="evidence" value="ECO:0007669"/>
    <property type="project" value="EnsemblFungi"/>
</dbReference>
<dbReference type="NCBIfam" id="TIGR00501">
    <property type="entry name" value="met_pdase_II"/>
    <property type="match status" value="1"/>
</dbReference>
<reference evidence="7 8" key="1">
    <citation type="submission" date="2016-02" db="EMBL/GenBank/DDBJ databases">
        <title>Discovery of a natural microsporidian pathogen with a broad tissue tropism in Caenorhabditis elegans.</title>
        <authorList>
            <person name="Luallen R.J."/>
            <person name="Reinke A.W."/>
            <person name="Tong L."/>
            <person name="Botts M.R."/>
            <person name="Felix M.-A."/>
            <person name="Troemel E.R."/>
        </authorList>
    </citation>
    <scope>NUCLEOTIDE SEQUENCE [LARGE SCALE GENOMIC DNA]</scope>
    <source>
        <strain evidence="7 8">JUm2807</strain>
    </source>
</reference>
<evidence type="ECO:0000256" key="5">
    <source>
        <dbReference type="ARBA" id="ARBA00022801"/>
    </source>
</evidence>
<dbReference type="VEuPathDB" id="MicrosporidiaDB:NEDG_02158"/>
<dbReference type="GO" id="GO:0046872">
    <property type="term" value="F:metal ion binding"/>
    <property type="evidence" value="ECO:0007669"/>
    <property type="project" value="UniProtKB-KW"/>
</dbReference>
<dbReference type="Gene3D" id="1.10.10.10">
    <property type="entry name" value="Winged helix-like DNA-binding domain superfamily/Winged helix DNA-binding domain"/>
    <property type="match status" value="1"/>
</dbReference>
<dbReference type="RefSeq" id="XP_067544769.1">
    <property type="nucleotide sequence ID" value="XM_067689576.1"/>
</dbReference>
<protein>
    <submittedName>
        <fullName evidence="7">Methionyl aminopeptidase</fullName>
    </submittedName>
</protein>
<dbReference type="OrthoDB" id="7848262at2759"/>
<dbReference type="InterPro" id="IPR036390">
    <property type="entry name" value="WH_DNA-bd_sf"/>
</dbReference>
<dbReference type="PANTHER" id="PTHR45777:SF2">
    <property type="entry name" value="METHIONINE AMINOPEPTIDASE 2"/>
    <property type="match status" value="1"/>
</dbReference>
<dbReference type="InterPro" id="IPR036005">
    <property type="entry name" value="Creatinase/aminopeptidase-like"/>
</dbReference>
<comment type="caution">
    <text evidence="7">The sequence shown here is derived from an EMBL/GenBank/DDBJ whole genome shotgun (WGS) entry which is preliminary data.</text>
</comment>
<dbReference type="GeneID" id="93648508"/>
<keyword evidence="5" id="KW-0378">Hydrolase</keyword>
<dbReference type="STRING" id="1805483.A0A177EFN8"/>
<dbReference type="EMBL" id="LTDL01000025">
    <property type="protein sequence ID" value="OAG30764.1"/>
    <property type="molecule type" value="Genomic_DNA"/>
</dbReference>
<keyword evidence="2" id="KW-0963">Cytoplasm</keyword>
<dbReference type="InterPro" id="IPR050247">
    <property type="entry name" value="Met_Aminopeptidase_Type2"/>
</dbReference>
<dbReference type="InterPro" id="IPR002468">
    <property type="entry name" value="Pept_M24A_MAP2"/>
</dbReference>
<dbReference type="InterPro" id="IPR000994">
    <property type="entry name" value="Pept_M24"/>
</dbReference>
<keyword evidence="4" id="KW-0479">Metal-binding</keyword>
<organism evidence="7 8">
    <name type="scientific">Nematocida displodere</name>
    <dbReference type="NCBI Taxonomy" id="1805483"/>
    <lineage>
        <taxon>Eukaryota</taxon>
        <taxon>Fungi</taxon>
        <taxon>Fungi incertae sedis</taxon>
        <taxon>Microsporidia</taxon>
        <taxon>Nematocida</taxon>
    </lineage>
</organism>
<dbReference type="PANTHER" id="PTHR45777">
    <property type="entry name" value="METHIONINE AMINOPEPTIDASE 2"/>
    <property type="match status" value="1"/>
</dbReference>
<dbReference type="SUPFAM" id="SSF46785">
    <property type="entry name" value="Winged helix' DNA-binding domain"/>
    <property type="match status" value="1"/>
</dbReference>
<accession>A0A177EFN8</accession>
<evidence type="ECO:0000256" key="3">
    <source>
        <dbReference type="ARBA" id="ARBA00022670"/>
    </source>
</evidence>
<name>A0A177EFN8_9MICR</name>
<dbReference type="GO" id="GO:0005737">
    <property type="term" value="C:cytoplasm"/>
    <property type="evidence" value="ECO:0007669"/>
    <property type="project" value="TreeGrafter"/>
</dbReference>
<feature type="domain" description="Peptidase M24" evidence="6">
    <location>
        <begin position="48"/>
        <end position="254"/>
    </location>
</feature>
<keyword evidence="3" id="KW-0645">Protease</keyword>
<evidence type="ECO:0000313" key="7">
    <source>
        <dbReference type="EMBL" id="OAG30764.1"/>
    </source>
</evidence>
<keyword evidence="8" id="KW-1185">Reference proteome</keyword>
<evidence type="ECO:0000256" key="1">
    <source>
        <dbReference type="ARBA" id="ARBA00022438"/>
    </source>
</evidence>
<evidence type="ECO:0000256" key="2">
    <source>
        <dbReference type="ARBA" id="ARBA00022490"/>
    </source>
</evidence>
<evidence type="ECO:0000259" key="6">
    <source>
        <dbReference type="Pfam" id="PF00557"/>
    </source>
</evidence>
<dbReference type="Proteomes" id="UP000185944">
    <property type="component" value="Unassembled WGS sequence"/>
</dbReference>
<dbReference type="InterPro" id="IPR036388">
    <property type="entry name" value="WH-like_DNA-bd_sf"/>
</dbReference>
<dbReference type="Pfam" id="PF00557">
    <property type="entry name" value="Peptidase_M24"/>
    <property type="match status" value="1"/>
</dbReference>
<sequence length="357" mass="39452">MTDNKDAVLLKKTEQPVIECLLSESERKKYSIEGSTLHAPSSHEEMLECARLAAEAHRRARYAVQQMIKPGVSLLEIANTVENSTRTLLGTGYNQGIGFPTGLSLNACAAHDSPNPKSKTVLLQENDVLKVDFGTQVNGYIIDSAFTVTFNPEYESLLRASQEAVYECLKLAGPDTRLKDIGEKAEEIMRSYEVMVNGRETAIRPVTNLNGHTINRYKIHGGKYVPIVKNSGVKDRMVEGEFYAIETFATTGKGYVIEKGDCSHYMISNPNALSKLSGGKSLLDYIKKTFHTLPFCKRYIDPTITMPDVYLSHLTKVGAVEAYPPLVDTPGSLVSQFEHTLFIKSAGIEVLSKGDDY</sequence>
<dbReference type="GO" id="GO:0006508">
    <property type="term" value="P:proteolysis"/>
    <property type="evidence" value="ECO:0007669"/>
    <property type="project" value="UniProtKB-KW"/>
</dbReference>
<dbReference type="InterPro" id="IPR018349">
    <property type="entry name" value="Pept_M24A_MAP2_BS"/>
</dbReference>
<keyword evidence="1 7" id="KW-0031">Aminopeptidase</keyword>
<dbReference type="CDD" id="cd01088">
    <property type="entry name" value="MetAP2"/>
    <property type="match status" value="1"/>
</dbReference>
<gene>
    <name evidence="7" type="ORF">NEDG_02158</name>
</gene>
<evidence type="ECO:0000313" key="8">
    <source>
        <dbReference type="Proteomes" id="UP000185944"/>
    </source>
</evidence>
<dbReference type="PROSITE" id="PS01202">
    <property type="entry name" value="MAP_2"/>
    <property type="match status" value="1"/>
</dbReference>
<dbReference type="Gene3D" id="3.90.230.10">
    <property type="entry name" value="Creatinase/methionine aminopeptidase superfamily"/>
    <property type="match status" value="1"/>
</dbReference>
<dbReference type="GO" id="GO:0070006">
    <property type="term" value="F:metalloaminopeptidase activity"/>
    <property type="evidence" value="ECO:0007669"/>
    <property type="project" value="EnsemblFungi"/>
</dbReference>
<dbReference type="SUPFAM" id="SSF55920">
    <property type="entry name" value="Creatinase/aminopeptidase"/>
    <property type="match status" value="1"/>
</dbReference>